<evidence type="ECO:0000313" key="2">
    <source>
        <dbReference type="Proteomes" id="UP001597308"/>
    </source>
</evidence>
<reference evidence="2" key="1">
    <citation type="journal article" date="2019" name="Int. J. Syst. Evol. Microbiol.">
        <title>The Global Catalogue of Microorganisms (GCM) 10K type strain sequencing project: providing services to taxonomists for standard genome sequencing and annotation.</title>
        <authorList>
            <consortium name="The Broad Institute Genomics Platform"/>
            <consortium name="The Broad Institute Genome Sequencing Center for Infectious Disease"/>
            <person name="Wu L."/>
            <person name="Ma J."/>
        </authorList>
    </citation>
    <scope>NUCLEOTIDE SEQUENCE [LARGE SCALE GENOMIC DNA]</scope>
    <source>
        <strain evidence="2">KCTC 23707</strain>
    </source>
</reference>
<comment type="caution">
    <text evidence="1">The sequence shown here is derived from an EMBL/GenBank/DDBJ whole genome shotgun (WGS) entry which is preliminary data.</text>
</comment>
<dbReference type="SUPFAM" id="SSF51735">
    <property type="entry name" value="NAD(P)-binding Rossmann-fold domains"/>
    <property type="match status" value="1"/>
</dbReference>
<dbReference type="RefSeq" id="WP_378796183.1">
    <property type="nucleotide sequence ID" value="NZ_JBHUER010000001.1"/>
</dbReference>
<organism evidence="1 2">
    <name type="scientific">Methylopila henanensis</name>
    <dbReference type="NCBI Taxonomy" id="873516"/>
    <lineage>
        <taxon>Bacteria</taxon>
        <taxon>Pseudomonadati</taxon>
        <taxon>Pseudomonadota</taxon>
        <taxon>Alphaproteobacteria</taxon>
        <taxon>Hyphomicrobiales</taxon>
        <taxon>Methylopilaceae</taxon>
        <taxon>Methylopila</taxon>
    </lineage>
</organism>
<evidence type="ECO:0000313" key="1">
    <source>
        <dbReference type="EMBL" id="MFD1701603.1"/>
    </source>
</evidence>
<gene>
    <name evidence="1" type="ORF">ACFSCV_01160</name>
</gene>
<dbReference type="EMBL" id="JBHUER010000001">
    <property type="protein sequence ID" value="MFD1701603.1"/>
    <property type="molecule type" value="Genomic_DNA"/>
</dbReference>
<keyword evidence="2" id="KW-1185">Reference proteome</keyword>
<proteinExistence type="predicted"/>
<accession>A0ABW4K3H1</accession>
<sequence>MAALRGQAIALLGLEPSLLEATVRRLAREGARLALGAADAGRIAELVAELRWEGAEIAALAIAGDGGGLLESVVALCAGAFGGVDAVVSDRRSAADSMKVLRRNSAGALVVVAHDDDRHVALPAGVDGSRRGGEGPAVSVVALPDRRAGAALPEAVARAVAFALAAPVGTSVATMVVRPAAAAGALRAA</sequence>
<protein>
    <submittedName>
        <fullName evidence="1">Uncharacterized protein</fullName>
    </submittedName>
</protein>
<name>A0ABW4K3H1_9HYPH</name>
<dbReference type="InterPro" id="IPR036291">
    <property type="entry name" value="NAD(P)-bd_dom_sf"/>
</dbReference>
<dbReference type="Proteomes" id="UP001597308">
    <property type="component" value="Unassembled WGS sequence"/>
</dbReference>